<dbReference type="STRING" id="105984.A0A427XLN2"/>
<evidence type="ECO:0000256" key="2">
    <source>
        <dbReference type="ARBA" id="ARBA00022980"/>
    </source>
</evidence>
<dbReference type="PANTHER" id="PTHR14503:SF4">
    <property type="entry name" value="LARGE RIBOSOMAL SUBUNIT PROTEIN BL34M"/>
    <property type="match status" value="1"/>
</dbReference>
<dbReference type="FunFam" id="1.10.287.3980:FF:000001">
    <property type="entry name" value="Mitochondrial ribosomal protein L34"/>
    <property type="match status" value="1"/>
</dbReference>
<name>A0A427XLN2_9TREE</name>
<dbReference type="EMBL" id="RSCE01000009">
    <property type="protein sequence ID" value="RSH79723.1"/>
    <property type="molecule type" value="Genomic_DNA"/>
</dbReference>
<dbReference type="GO" id="GO:0003735">
    <property type="term" value="F:structural constituent of ribosome"/>
    <property type="evidence" value="ECO:0007669"/>
    <property type="project" value="InterPro"/>
</dbReference>
<evidence type="ECO:0000313" key="5">
    <source>
        <dbReference type="EMBL" id="RSH79723.1"/>
    </source>
</evidence>
<protein>
    <recommendedName>
        <fullName evidence="4">Large ribosomal subunit protein bL34m</fullName>
    </recommendedName>
</protein>
<sequence length="81" mass="8988">MTPASTSTSSSSPTLALLARMAPVPSPITVGGVRYITYGRTYQPSQRKRKNKHGFLSRNKTKLGRKMLAARRAKGRRFLSH</sequence>
<keyword evidence="6" id="KW-1185">Reference proteome</keyword>
<reference evidence="5 6" key="1">
    <citation type="submission" date="2018-11" db="EMBL/GenBank/DDBJ databases">
        <title>Genome sequence of Apiotrichum porosum DSM 27194.</title>
        <authorList>
            <person name="Aliyu H."/>
            <person name="Gorte O."/>
            <person name="Ochsenreither K."/>
        </authorList>
    </citation>
    <scope>NUCLEOTIDE SEQUENCE [LARGE SCALE GENOMIC DNA]</scope>
    <source>
        <strain evidence="5 6">DSM 27194</strain>
    </source>
</reference>
<keyword evidence="2" id="KW-0689">Ribosomal protein</keyword>
<dbReference type="InterPro" id="IPR000271">
    <property type="entry name" value="Ribosomal_bL34"/>
</dbReference>
<organism evidence="5 6">
    <name type="scientific">Apiotrichum porosum</name>
    <dbReference type="NCBI Taxonomy" id="105984"/>
    <lineage>
        <taxon>Eukaryota</taxon>
        <taxon>Fungi</taxon>
        <taxon>Dikarya</taxon>
        <taxon>Basidiomycota</taxon>
        <taxon>Agaricomycotina</taxon>
        <taxon>Tremellomycetes</taxon>
        <taxon>Trichosporonales</taxon>
        <taxon>Trichosporonaceae</taxon>
        <taxon>Apiotrichum</taxon>
    </lineage>
</organism>
<dbReference type="Pfam" id="PF00468">
    <property type="entry name" value="Ribosomal_L34"/>
    <property type="match status" value="1"/>
</dbReference>
<dbReference type="GO" id="GO:0006412">
    <property type="term" value="P:translation"/>
    <property type="evidence" value="ECO:0007669"/>
    <property type="project" value="InterPro"/>
</dbReference>
<evidence type="ECO:0000256" key="1">
    <source>
        <dbReference type="ARBA" id="ARBA00010111"/>
    </source>
</evidence>
<accession>A0A427XLN2</accession>
<dbReference type="AlphaFoldDB" id="A0A427XLN2"/>
<dbReference type="RefSeq" id="XP_028474832.1">
    <property type="nucleotide sequence ID" value="XM_028624664.1"/>
</dbReference>
<proteinExistence type="inferred from homology"/>
<dbReference type="HAMAP" id="MF_00391">
    <property type="entry name" value="Ribosomal_bL34"/>
    <property type="match status" value="1"/>
</dbReference>
<evidence type="ECO:0000256" key="4">
    <source>
        <dbReference type="ARBA" id="ARBA00035274"/>
    </source>
</evidence>
<dbReference type="OrthoDB" id="431691at2759"/>
<comment type="similarity">
    <text evidence="1">Belongs to the bacterial ribosomal protein bL34 family.</text>
</comment>
<gene>
    <name evidence="5" type="ORF">EHS24_009375</name>
</gene>
<dbReference type="GeneID" id="39593918"/>
<evidence type="ECO:0000313" key="6">
    <source>
        <dbReference type="Proteomes" id="UP000279236"/>
    </source>
</evidence>
<dbReference type="NCBIfam" id="TIGR01030">
    <property type="entry name" value="rpmH_bact"/>
    <property type="match status" value="1"/>
</dbReference>
<dbReference type="Gene3D" id="1.10.287.3980">
    <property type="match status" value="1"/>
</dbReference>
<dbReference type="GO" id="GO:0005762">
    <property type="term" value="C:mitochondrial large ribosomal subunit"/>
    <property type="evidence" value="ECO:0007669"/>
    <property type="project" value="TreeGrafter"/>
</dbReference>
<comment type="caution">
    <text evidence="5">The sequence shown here is derived from an EMBL/GenBank/DDBJ whole genome shotgun (WGS) entry which is preliminary data.</text>
</comment>
<dbReference type="PANTHER" id="PTHR14503">
    <property type="entry name" value="MITOCHONDRIAL RIBOSOMAL PROTEIN 34 FAMILY MEMBER"/>
    <property type="match status" value="1"/>
</dbReference>
<evidence type="ECO:0000256" key="3">
    <source>
        <dbReference type="ARBA" id="ARBA00023274"/>
    </source>
</evidence>
<keyword evidence="3" id="KW-0687">Ribonucleoprotein</keyword>
<dbReference type="Proteomes" id="UP000279236">
    <property type="component" value="Unassembled WGS sequence"/>
</dbReference>